<sequence length="220" mass="24103">MATSKGEAAKVVEGGGGGEKKPQSSPGGEGDDPLVAAEKKAEEIPSPPPEPDTIGMYTVWAIPPDYIASLHLVMTQLSEMHAGPSFQPHVTVLDAHPVLRSKAQESLKDLCATTLPYTYKITGVKTGQDFHQCVYLTIESTQEVRRSSSVSFYWETNLPWCFISFFLHQTSLLASVPEEHAISISISHVVDAHIQAQGCFGFLEMGNDTTEMRKRKLHHP</sequence>
<name>A0ABP0V3G8_9BRYO</name>
<dbReference type="Proteomes" id="UP001497512">
    <property type="component" value="Chromosome 8"/>
</dbReference>
<accession>A0ABP0V3G8</accession>
<evidence type="ECO:0000313" key="3">
    <source>
        <dbReference type="Proteomes" id="UP001497512"/>
    </source>
</evidence>
<proteinExistence type="predicted"/>
<dbReference type="PANTHER" id="PTHR28141:SF1">
    <property type="entry name" value="2',3'-CYCLIC-NUCLEOTIDE 3'-PHOSPHODIESTERASE"/>
    <property type="match status" value="1"/>
</dbReference>
<evidence type="ECO:0000313" key="2">
    <source>
        <dbReference type="EMBL" id="CAK9235092.1"/>
    </source>
</evidence>
<evidence type="ECO:0008006" key="4">
    <source>
        <dbReference type="Google" id="ProtNLM"/>
    </source>
</evidence>
<gene>
    <name evidence="2" type="ORF">CSSPTR1EN2_LOCUS22544</name>
</gene>
<dbReference type="InterPro" id="IPR009097">
    <property type="entry name" value="Cyclic_Pdiesterase"/>
</dbReference>
<evidence type="ECO:0000256" key="1">
    <source>
        <dbReference type="SAM" id="MobiDB-lite"/>
    </source>
</evidence>
<dbReference type="EMBL" id="OZ019900">
    <property type="protein sequence ID" value="CAK9235092.1"/>
    <property type="molecule type" value="Genomic_DNA"/>
</dbReference>
<dbReference type="InterPro" id="IPR012386">
    <property type="entry name" value="Cyclic-nucl_3Pdiesterase"/>
</dbReference>
<dbReference type="SUPFAM" id="SSF55144">
    <property type="entry name" value="LigT-like"/>
    <property type="match status" value="1"/>
</dbReference>
<dbReference type="PANTHER" id="PTHR28141">
    <property type="entry name" value="2',3'-CYCLIC-NUCLEOTIDE 3'-PHOSPHODIESTERASE"/>
    <property type="match status" value="1"/>
</dbReference>
<organism evidence="2 3">
    <name type="scientific">Sphagnum troendelagicum</name>
    <dbReference type="NCBI Taxonomy" id="128251"/>
    <lineage>
        <taxon>Eukaryota</taxon>
        <taxon>Viridiplantae</taxon>
        <taxon>Streptophyta</taxon>
        <taxon>Embryophyta</taxon>
        <taxon>Bryophyta</taxon>
        <taxon>Sphagnophytina</taxon>
        <taxon>Sphagnopsida</taxon>
        <taxon>Sphagnales</taxon>
        <taxon>Sphagnaceae</taxon>
        <taxon>Sphagnum</taxon>
    </lineage>
</organism>
<feature type="compositionally biased region" description="Low complexity" evidence="1">
    <location>
        <begin position="1"/>
        <end position="12"/>
    </location>
</feature>
<keyword evidence="3" id="KW-1185">Reference proteome</keyword>
<feature type="region of interest" description="Disordered" evidence="1">
    <location>
        <begin position="1"/>
        <end position="53"/>
    </location>
</feature>
<reference evidence="2" key="1">
    <citation type="submission" date="2024-02" db="EMBL/GenBank/DDBJ databases">
        <authorList>
            <consortium name="ELIXIR-Norway"/>
            <consortium name="Elixir Norway"/>
        </authorList>
    </citation>
    <scope>NUCLEOTIDE SEQUENCE</scope>
</reference>
<dbReference type="Gene3D" id="3.90.1140.10">
    <property type="entry name" value="Cyclic phosphodiesterase"/>
    <property type="match status" value="1"/>
</dbReference>
<protein>
    <recommendedName>
        <fullName evidence="4">Cyclic phosphodiesterase</fullName>
    </recommendedName>
</protein>